<evidence type="ECO:0008006" key="6">
    <source>
        <dbReference type="Google" id="ProtNLM"/>
    </source>
</evidence>
<dbReference type="Pfam" id="PF22067">
    <property type="entry name" value="Cep192_D3"/>
    <property type="match status" value="1"/>
</dbReference>
<dbReference type="NCBIfam" id="NF012200">
    <property type="entry name" value="choice_anch_D"/>
    <property type="match status" value="1"/>
</dbReference>
<dbReference type="GO" id="GO:0000242">
    <property type="term" value="C:pericentriolar material"/>
    <property type="evidence" value="ECO:0007669"/>
    <property type="project" value="TreeGrafter"/>
</dbReference>
<evidence type="ECO:0000256" key="1">
    <source>
        <dbReference type="SAM" id="MobiDB-lite"/>
    </source>
</evidence>
<dbReference type="EMBL" id="GL349454">
    <property type="protein sequence ID" value="KNC49261.1"/>
    <property type="molecule type" value="Genomic_DNA"/>
</dbReference>
<dbReference type="RefSeq" id="XP_013757975.1">
    <property type="nucleotide sequence ID" value="XM_013902521.1"/>
</dbReference>
<feature type="domain" description="Cep192-like" evidence="2">
    <location>
        <begin position="1581"/>
        <end position="1679"/>
    </location>
</feature>
<dbReference type="PANTHER" id="PTHR16029:SF11">
    <property type="entry name" value="CENTROSOMAL PROTEIN OF 192 KDA"/>
    <property type="match status" value="1"/>
</dbReference>
<dbReference type="PANTHER" id="PTHR16029">
    <property type="entry name" value="CENTROSOMAL PROTEIN OF 192 KDA"/>
    <property type="match status" value="1"/>
</dbReference>
<feature type="domain" description="Cep192-like" evidence="3">
    <location>
        <begin position="821"/>
        <end position="903"/>
    </location>
</feature>
<evidence type="ECO:0000259" key="2">
    <source>
        <dbReference type="Pfam" id="PF22066"/>
    </source>
</evidence>
<dbReference type="GO" id="GO:0071539">
    <property type="term" value="P:protein localization to centrosome"/>
    <property type="evidence" value="ECO:0007669"/>
    <property type="project" value="InterPro"/>
</dbReference>
<dbReference type="GO" id="GO:0051298">
    <property type="term" value="P:centrosome duplication"/>
    <property type="evidence" value="ECO:0007669"/>
    <property type="project" value="InterPro"/>
</dbReference>
<feature type="compositionally biased region" description="Low complexity" evidence="1">
    <location>
        <begin position="662"/>
        <end position="677"/>
    </location>
</feature>
<dbReference type="Gene3D" id="2.60.40.10">
    <property type="entry name" value="Immunoglobulins"/>
    <property type="match status" value="4"/>
</dbReference>
<protein>
    <recommendedName>
        <fullName evidence="6">Abnormal spindle-like microcephaly-associated protein ASH domain-containing protein</fullName>
    </recommendedName>
</protein>
<feature type="region of interest" description="Disordered" evidence="1">
    <location>
        <begin position="207"/>
        <end position="227"/>
    </location>
</feature>
<dbReference type="GO" id="GO:0005814">
    <property type="term" value="C:centriole"/>
    <property type="evidence" value="ECO:0007669"/>
    <property type="project" value="TreeGrafter"/>
</dbReference>
<feature type="compositionally biased region" description="Low complexity" evidence="1">
    <location>
        <begin position="312"/>
        <end position="331"/>
    </location>
</feature>
<dbReference type="InterPro" id="IPR054089">
    <property type="entry name" value="Cep192-like_D3"/>
</dbReference>
<evidence type="ECO:0000259" key="3">
    <source>
        <dbReference type="Pfam" id="PF22067"/>
    </source>
</evidence>
<dbReference type="GO" id="GO:0090222">
    <property type="term" value="P:centrosome-templated microtubule nucleation"/>
    <property type="evidence" value="ECO:0007669"/>
    <property type="project" value="InterPro"/>
</dbReference>
<feature type="compositionally biased region" description="Polar residues" evidence="1">
    <location>
        <begin position="1437"/>
        <end position="1458"/>
    </location>
</feature>
<feature type="region of interest" description="Disordered" evidence="1">
    <location>
        <begin position="652"/>
        <end position="707"/>
    </location>
</feature>
<reference evidence="4 5" key="1">
    <citation type="submission" date="2010-05" db="EMBL/GenBank/DDBJ databases">
        <title>The Genome Sequence of Thecamonas trahens ATCC 50062.</title>
        <authorList>
            <consortium name="The Broad Institute Genome Sequencing Platform"/>
            <person name="Russ C."/>
            <person name="Cuomo C."/>
            <person name="Shea T."/>
            <person name="Young S.K."/>
            <person name="Zeng Q."/>
            <person name="Koehrsen M."/>
            <person name="Haas B."/>
            <person name="Borodovsky M."/>
            <person name="Guigo R."/>
            <person name="Alvarado L."/>
            <person name="Berlin A."/>
            <person name="Bochicchio J."/>
            <person name="Borenstein D."/>
            <person name="Chapman S."/>
            <person name="Chen Z."/>
            <person name="Freedman E."/>
            <person name="Gellesch M."/>
            <person name="Goldberg J."/>
            <person name="Griggs A."/>
            <person name="Gujja S."/>
            <person name="Heilman E."/>
            <person name="Heiman D."/>
            <person name="Hepburn T."/>
            <person name="Howarth C."/>
            <person name="Jen D."/>
            <person name="Larson L."/>
            <person name="Mehta T."/>
            <person name="Park D."/>
            <person name="Pearson M."/>
            <person name="Roberts A."/>
            <person name="Saif S."/>
            <person name="Shenoy N."/>
            <person name="Sisk P."/>
            <person name="Stolte C."/>
            <person name="Sykes S."/>
            <person name="Thomson T."/>
            <person name="Walk T."/>
            <person name="White J."/>
            <person name="Yandava C."/>
            <person name="Burger G."/>
            <person name="Gray M.W."/>
            <person name="Holland P.W.H."/>
            <person name="King N."/>
            <person name="Lang F.B.F."/>
            <person name="Roger A.J."/>
            <person name="Ruiz-Trillo I."/>
            <person name="Lander E."/>
            <person name="Nusbaum C."/>
        </authorList>
    </citation>
    <scope>NUCLEOTIDE SEQUENCE [LARGE SCALE GENOMIC DNA]</scope>
    <source>
        <strain evidence="4 5">ATCC 50062</strain>
    </source>
</reference>
<accession>A0A0L0DAZ3</accession>
<dbReference type="STRING" id="461836.A0A0L0DAZ3"/>
<dbReference type="GO" id="GO:0005737">
    <property type="term" value="C:cytoplasm"/>
    <property type="evidence" value="ECO:0007669"/>
    <property type="project" value="TreeGrafter"/>
</dbReference>
<dbReference type="GeneID" id="25564698"/>
<evidence type="ECO:0000313" key="5">
    <source>
        <dbReference type="Proteomes" id="UP000054408"/>
    </source>
</evidence>
<evidence type="ECO:0000313" key="4">
    <source>
        <dbReference type="EMBL" id="KNC49261.1"/>
    </source>
</evidence>
<feature type="region of interest" description="Disordered" evidence="1">
    <location>
        <begin position="943"/>
        <end position="974"/>
    </location>
</feature>
<feature type="compositionally biased region" description="Polar residues" evidence="1">
    <location>
        <begin position="382"/>
        <end position="395"/>
    </location>
</feature>
<sequence>MPSHRHADPAACHPGPADAARSGAQACPYPACPYLACPYLACPYLACPYLACPYLACYDCLLATVSAEALKKAVVADSVAATVWPPALLRLLRLLDTGGVEAMDSATPSSMNTQFFRDSYKFLMEPLAPSSPLATPLLRSAAAAPVPLPATPPLVAKYAAGRAAGAGAEFARLPKPPAPPSLLPADTTHEPVYDAAHDATHDTFALFDGGEASLGPADRPPHPGASVTSVHAYDAATVSAADNLERRTRDLELRERELALRERELALSRAEAAPQPQPPPQPSPQTASSASTPPQPEPLTHAESPPHPSPQHSPALRPFSASVDDSVSFSPRTSGAADVDDSTAFVPASQALFDEAEAAFAMHAASRSSTVPAFDSDLFDDSPQQAAESSISPSSYFRGRSGPMGTLDASLHASTPPHPRPDFAVALSPTMSPAPHSGNPSPGLASVISFGTLPAGACTMHYLATTNTVIDPQRGTLSVTLAGADKDAFAFVFVDTDIVLLFVAPEAVDIPTLYSATLIVACSGNAPLHVFLQASVVPALPIALDRNVYESLQLDRPSSANKVAITNSSQSVTQVALSVSEPSLFVVQPSYVSIAPGDTVSVTLAATERADGVCAAELLVANVETGVVLRLHVTSGRERVLVDLDAEEMQSKISSSVPQANSRMLSSSELASSGTWSQRKLSPSRSLRAETSAGPGPAAPPPAPPSLAFEPAGGISFGDVDLTTTPQPFERFLVVTNTGSTNVSLVPVISTPSGEAPAFEAVVLEGRELAPGNSARVRIALLADTDVSEQGPVPILYDALLRMSGLPPLPLRARIGYSRLQIPKSATVLEFDCAPAAAHTLQLPLRNSGNLPLVLALSPQNARHFTVAPASVVLPPASVVPVSVTFRAQDLTPSSALESVLLLKAGKDVHHIALSASVIGAALTAPRAANRPPFTPLTATLGREEAQASRSAASPHVTKPADTPVESTGGDKAEAGPRLELGLAVVGKAKQASLVEDVAVATAAVSAESPVASFGGVARGDVAQLAVGLTNRGGGPVLVHVAIVPDDSPFSFVEPSLSAVRLPPGTTRLQMLYRPEHVRPLRRDKAQLLVTTLDGERVLSLPLLGYGGLARLRVSAKELDFGLVAHDDPSVRTLHVTNSGDRSGFVALSAPASTLGLARRLRILPASQGVVVQPGATARFTLVIDPVASGSGANSASNGPFSLVIGVHAGDELARMLRNAARTRRRSPGDLFDGKFDGAAPASTLPELGWPEEDFFDEASFDSHLEGSSVVLMGRQGSQKPAERPQGRQARARVPGSSSAATMRESGPRPAPLPTPAPEADRVGVLAVAPTRLALDKTNLFAQPLGVSNTGSAPLTFRAVPHLTELTSRTPYVLSVDPRSGVVAPGETREVVVRAVADVEEEVINQVLVVAGADEVLCSVRVAPRAPRVREHPPKPTNSTAASMSLGSGPATQLQTMQAPGGHDASGARPVEVAPRMVTFAAASGSSPSHAQVVLSNPNAVRVAFSVESEDRLGPFSFGLNHGTVAPQSALSIPVVFAPADEGDHAVAATLRVYGHVGGGEGQTLTVYLSGTGLAPVDGQVYVEENGLVFPPTLVGSLRMAKATICNGAASERVVQVAVAGGEGGVFSIRPTHAKIRVAPRSYVRLPVVYRPGELGAQSGTLIIHSGGREVRLALRGDAVESYLAVSSSQVAPGGAIRCFNMGDTPLAWEATGHGGANVSTTSGVVDGGGVVDIDVELTRTSRRRRGPHPHVVIASIDEGVSRTVAVVGRSTGRLGSVDGSRSVTFAPDPWASPAPDRKSSRVSQRLR</sequence>
<feature type="region of interest" description="Disordered" evidence="1">
    <location>
        <begin position="268"/>
        <end position="339"/>
    </location>
</feature>
<gene>
    <name evidence="4" type="ORF">AMSG_05256</name>
</gene>
<dbReference type="GO" id="GO:0019901">
    <property type="term" value="F:protein kinase binding"/>
    <property type="evidence" value="ECO:0007669"/>
    <property type="project" value="TreeGrafter"/>
</dbReference>
<feature type="compositionally biased region" description="Polar residues" evidence="1">
    <location>
        <begin position="652"/>
        <end position="661"/>
    </location>
</feature>
<dbReference type="InterPro" id="IPR054088">
    <property type="entry name" value="Cep192-like_D8"/>
</dbReference>
<dbReference type="InterPro" id="IPR039103">
    <property type="entry name" value="Spd-2/CEP192"/>
</dbReference>
<feature type="region of interest" description="Disordered" evidence="1">
    <location>
        <begin position="1275"/>
        <end position="1319"/>
    </location>
</feature>
<dbReference type="Proteomes" id="UP000054408">
    <property type="component" value="Unassembled WGS sequence"/>
</dbReference>
<feature type="region of interest" description="Disordered" evidence="1">
    <location>
        <begin position="1773"/>
        <end position="1808"/>
    </location>
</feature>
<feature type="region of interest" description="Disordered" evidence="1">
    <location>
        <begin position="1427"/>
        <end position="1466"/>
    </location>
</feature>
<dbReference type="GO" id="GO:0090307">
    <property type="term" value="P:mitotic spindle assembly"/>
    <property type="evidence" value="ECO:0007669"/>
    <property type="project" value="TreeGrafter"/>
</dbReference>
<keyword evidence="5" id="KW-1185">Reference proteome</keyword>
<dbReference type="InterPro" id="IPR013783">
    <property type="entry name" value="Ig-like_fold"/>
</dbReference>
<proteinExistence type="predicted"/>
<name>A0A0L0DAZ3_THETB</name>
<organism evidence="4 5">
    <name type="scientific">Thecamonas trahens ATCC 50062</name>
    <dbReference type="NCBI Taxonomy" id="461836"/>
    <lineage>
        <taxon>Eukaryota</taxon>
        <taxon>Apusozoa</taxon>
        <taxon>Apusomonadida</taxon>
        <taxon>Apusomonadidae</taxon>
        <taxon>Thecamonas</taxon>
    </lineage>
</organism>
<dbReference type="Pfam" id="PF22066">
    <property type="entry name" value="Cep192_D8"/>
    <property type="match status" value="1"/>
</dbReference>
<feature type="region of interest" description="Disordered" evidence="1">
    <location>
        <begin position="375"/>
        <end position="399"/>
    </location>
</feature>